<gene>
    <name evidence="6" type="ORF">TRUGW13939_07929</name>
</gene>
<feature type="chain" id="PRO_5028966368" description="Peptidase S33 tripeptidyl aminopeptidase-like C-terminal domain-containing protein" evidence="3">
    <location>
        <begin position="22"/>
        <end position="571"/>
    </location>
</feature>
<dbReference type="GeneID" id="55995418"/>
<name>A0A7H8R7N6_TALRU</name>
<dbReference type="PANTHER" id="PTHR43248:SF25">
    <property type="entry name" value="AB HYDROLASE-1 DOMAIN-CONTAINING PROTEIN-RELATED"/>
    <property type="match status" value="1"/>
</dbReference>
<evidence type="ECO:0000259" key="5">
    <source>
        <dbReference type="Pfam" id="PF08386"/>
    </source>
</evidence>
<dbReference type="Gene3D" id="3.40.50.1820">
    <property type="entry name" value="alpha/beta hydrolase"/>
    <property type="match status" value="1"/>
</dbReference>
<feature type="domain" description="Peptidase S33 tripeptidyl aminopeptidase-like C-terminal" evidence="5">
    <location>
        <begin position="442"/>
        <end position="551"/>
    </location>
</feature>
<dbReference type="Proteomes" id="UP000509510">
    <property type="component" value="Chromosome IV"/>
</dbReference>
<evidence type="ECO:0000313" key="6">
    <source>
        <dbReference type="EMBL" id="QKX60783.1"/>
    </source>
</evidence>
<keyword evidence="3" id="KW-0732">Signal</keyword>
<evidence type="ECO:0008006" key="8">
    <source>
        <dbReference type="Google" id="ProtNLM"/>
    </source>
</evidence>
<dbReference type="InterPro" id="IPR013595">
    <property type="entry name" value="Pept_S33_TAP-like_C"/>
</dbReference>
<evidence type="ECO:0000259" key="4">
    <source>
        <dbReference type="Pfam" id="PF00561"/>
    </source>
</evidence>
<evidence type="ECO:0000256" key="3">
    <source>
        <dbReference type="SAM" id="SignalP"/>
    </source>
</evidence>
<evidence type="ECO:0000256" key="2">
    <source>
        <dbReference type="ARBA" id="ARBA00022801"/>
    </source>
</evidence>
<comment type="similarity">
    <text evidence="1">Belongs to the peptidase S33 family.</text>
</comment>
<keyword evidence="7" id="KW-1185">Reference proteome</keyword>
<dbReference type="KEGG" id="trg:TRUGW13939_07929"/>
<dbReference type="EMBL" id="CP055901">
    <property type="protein sequence ID" value="QKX60783.1"/>
    <property type="molecule type" value="Genomic_DNA"/>
</dbReference>
<dbReference type="AlphaFoldDB" id="A0A7H8R7N6"/>
<feature type="domain" description="AB hydrolase-1" evidence="4">
    <location>
        <begin position="95"/>
        <end position="298"/>
    </location>
</feature>
<dbReference type="InterPro" id="IPR029058">
    <property type="entry name" value="AB_hydrolase_fold"/>
</dbReference>
<accession>A0A7H8R7N6</accession>
<reference evidence="7" key="1">
    <citation type="submission" date="2020-06" db="EMBL/GenBank/DDBJ databases">
        <title>A chromosome-scale genome assembly of Talaromyces rugulosus W13939.</title>
        <authorList>
            <person name="Wang B."/>
            <person name="Guo L."/>
            <person name="Ye K."/>
            <person name="Wang L."/>
        </authorList>
    </citation>
    <scope>NUCLEOTIDE SEQUENCE [LARGE SCALE GENOMIC DNA]</scope>
    <source>
        <strain evidence="7">W13939</strain>
    </source>
</reference>
<evidence type="ECO:0000256" key="1">
    <source>
        <dbReference type="ARBA" id="ARBA00010088"/>
    </source>
</evidence>
<dbReference type="Pfam" id="PF00561">
    <property type="entry name" value="Abhydrolase_1"/>
    <property type="match status" value="1"/>
</dbReference>
<dbReference type="InterPro" id="IPR000073">
    <property type="entry name" value="AB_hydrolase_1"/>
</dbReference>
<dbReference type="RefSeq" id="XP_035346958.1">
    <property type="nucleotide sequence ID" value="XM_035491065.1"/>
</dbReference>
<dbReference type="OrthoDB" id="425534at2759"/>
<dbReference type="PANTHER" id="PTHR43248">
    <property type="entry name" value="2-SUCCINYL-6-HYDROXY-2,4-CYCLOHEXADIENE-1-CARBOXYLATE SYNTHASE"/>
    <property type="match status" value="1"/>
</dbReference>
<sequence>MRKPTLQDIFFAAWLVDLTVAAPLQESQSIEDFDWSSITPTEQLEYHQCGDGYKCARLKVPLDWTNASNSSQSVAIAIVTLPATVPNTDPSFGGTILINPGGPSGSGTDMAIELGHYLQGVVDGERHYEILGFDPRGVAFSTPRADCYNGNEIRRTADQVQAAGIPSPDSGSTALNYLYQSHAAVSELCAEAGDDSIFAHMSTASVARDMLEIVDRVNELKHNSSTRANSEEPKLQYLGVSYGTFLGNTFASMFPNRVGRMVIDGVEDPHDYIKGTWEKNLNDFEKVLDHFYQTCFEAGSDCLLKKDSDKNASAIRERIDSFLSSLENSPVPTVYEGRTRLVTSLLVRTMIHDSLYDPINRYDPLSALLASSLTGDHTLLLQNSTVELESACQIKNETYPANYTWANDAGSSILCGDSAFDAGDRNITWARDLVDFLYEQSPTAGEDWTKLPLCCIGWKYKPNFVFRGPFGSSMGKNNTSNAPLLVLSTRYDHATPLANAFAVSKSHAGSTVVVQESWGHTALLTSRSNCTAGIVKEYFATGKLPQEGTVCEQDCVPSIPLKPCPGLPGYA</sequence>
<feature type="signal peptide" evidence="3">
    <location>
        <begin position="1"/>
        <end position="21"/>
    </location>
</feature>
<dbReference type="SUPFAM" id="SSF53474">
    <property type="entry name" value="alpha/beta-Hydrolases"/>
    <property type="match status" value="1"/>
</dbReference>
<dbReference type="InterPro" id="IPR051601">
    <property type="entry name" value="Serine_prot/Carboxylest_S33"/>
</dbReference>
<dbReference type="Pfam" id="PF08386">
    <property type="entry name" value="Abhydrolase_4"/>
    <property type="match status" value="1"/>
</dbReference>
<proteinExistence type="inferred from homology"/>
<keyword evidence="2" id="KW-0378">Hydrolase</keyword>
<organism evidence="6 7">
    <name type="scientific">Talaromyces rugulosus</name>
    <name type="common">Penicillium rugulosum</name>
    <dbReference type="NCBI Taxonomy" id="121627"/>
    <lineage>
        <taxon>Eukaryota</taxon>
        <taxon>Fungi</taxon>
        <taxon>Dikarya</taxon>
        <taxon>Ascomycota</taxon>
        <taxon>Pezizomycotina</taxon>
        <taxon>Eurotiomycetes</taxon>
        <taxon>Eurotiomycetidae</taxon>
        <taxon>Eurotiales</taxon>
        <taxon>Trichocomaceae</taxon>
        <taxon>Talaromyces</taxon>
        <taxon>Talaromyces sect. Islandici</taxon>
    </lineage>
</organism>
<evidence type="ECO:0000313" key="7">
    <source>
        <dbReference type="Proteomes" id="UP000509510"/>
    </source>
</evidence>
<protein>
    <recommendedName>
        <fullName evidence="8">Peptidase S33 tripeptidyl aminopeptidase-like C-terminal domain-containing protein</fullName>
    </recommendedName>
</protein>
<dbReference type="GO" id="GO:0016787">
    <property type="term" value="F:hydrolase activity"/>
    <property type="evidence" value="ECO:0007669"/>
    <property type="project" value="UniProtKB-KW"/>
</dbReference>